<gene>
    <name evidence="1" type="ORF">scyTo_0022029</name>
</gene>
<sequence>VAPFSGATTGTGGRIRDIQCTGRGAHAIAGIVGYCFGNLLCPEYPQPWEDQTFIYPENFARPLEVAIEASNGASDYGNKFGEPVLAGFARSFGLLLPGQERREWVKPVMFSAGIGTIEDQHIDKEQPKP</sequence>
<dbReference type="GO" id="GO:0005737">
    <property type="term" value="C:cytoplasm"/>
    <property type="evidence" value="ECO:0007669"/>
    <property type="project" value="TreeGrafter"/>
</dbReference>
<dbReference type="GO" id="GO:0004642">
    <property type="term" value="F:phosphoribosylformylglycinamidine synthase activity"/>
    <property type="evidence" value="ECO:0007669"/>
    <property type="project" value="TreeGrafter"/>
</dbReference>
<dbReference type="OrthoDB" id="6666987at2759"/>
<dbReference type="PANTHER" id="PTHR10099">
    <property type="entry name" value="PHOSPHORIBOSYLFORMYLGLYCINAMIDINE SYNTHASE"/>
    <property type="match status" value="1"/>
</dbReference>
<proteinExistence type="predicted"/>
<organism evidence="1 2">
    <name type="scientific">Scyliorhinus torazame</name>
    <name type="common">Cloudy catshark</name>
    <name type="synonym">Catulus torazame</name>
    <dbReference type="NCBI Taxonomy" id="75743"/>
    <lineage>
        <taxon>Eukaryota</taxon>
        <taxon>Metazoa</taxon>
        <taxon>Chordata</taxon>
        <taxon>Craniata</taxon>
        <taxon>Vertebrata</taxon>
        <taxon>Chondrichthyes</taxon>
        <taxon>Elasmobranchii</taxon>
        <taxon>Galeomorphii</taxon>
        <taxon>Galeoidea</taxon>
        <taxon>Carcharhiniformes</taxon>
        <taxon>Scyliorhinidae</taxon>
        <taxon>Scyliorhinus</taxon>
    </lineage>
</organism>
<comment type="caution">
    <text evidence="1">The sequence shown here is derived from an EMBL/GenBank/DDBJ whole genome shotgun (WGS) entry which is preliminary data.</text>
</comment>
<dbReference type="SUPFAM" id="SSF55326">
    <property type="entry name" value="PurM N-terminal domain-like"/>
    <property type="match status" value="1"/>
</dbReference>
<feature type="non-terminal residue" evidence="1">
    <location>
        <position position="1"/>
    </location>
</feature>
<dbReference type="EMBL" id="BFAA01020900">
    <property type="protein sequence ID" value="GCB82583.1"/>
    <property type="molecule type" value="Genomic_DNA"/>
</dbReference>
<dbReference type="GO" id="GO:0006164">
    <property type="term" value="P:purine nucleotide biosynthetic process"/>
    <property type="evidence" value="ECO:0007669"/>
    <property type="project" value="TreeGrafter"/>
</dbReference>
<dbReference type="PANTHER" id="PTHR10099:SF1">
    <property type="entry name" value="PHOSPHORIBOSYLFORMYLGLYCINAMIDINE SYNTHASE"/>
    <property type="match status" value="1"/>
</dbReference>
<dbReference type="Gene3D" id="3.30.1330.10">
    <property type="entry name" value="PurM-like, N-terminal domain"/>
    <property type="match status" value="1"/>
</dbReference>
<dbReference type="Proteomes" id="UP000288216">
    <property type="component" value="Unassembled WGS sequence"/>
</dbReference>
<dbReference type="InterPro" id="IPR036921">
    <property type="entry name" value="PurM-like_N_sf"/>
</dbReference>
<dbReference type="AlphaFoldDB" id="A0A401QB20"/>
<protein>
    <submittedName>
        <fullName evidence="1">Uncharacterized protein</fullName>
    </submittedName>
</protein>
<evidence type="ECO:0000313" key="1">
    <source>
        <dbReference type="EMBL" id="GCB82583.1"/>
    </source>
</evidence>
<evidence type="ECO:0000313" key="2">
    <source>
        <dbReference type="Proteomes" id="UP000288216"/>
    </source>
</evidence>
<feature type="non-terminal residue" evidence="1">
    <location>
        <position position="129"/>
    </location>
</feature>
<dbReference type="STRING" id="75743.A0A401QB20"/>
<reference evidence="1 2" key="1">
    <citation type="journal article" date="2018" name="Nat. Ecol. Evol.">
        <title>Shark genomes provide insights into elasmobranch evolution and the origin of vertebrates.</title>
        <authorList>
            <person name="Hara Y"/>
            <person name="Yamaguchi K"/>
            <person name="Onimaru K"/>
            <person name="Kadota M"/>
            <person name="Koyanagi M"/>
            <person name="Keeley SD"/>
            <person name="Tatsumi K"/>
            <person name="Tanaka K"/>
            <person name="Motone F"/>
            <person name="Kageyama Y"/>
            <person name="Nozu R"/>
            <person name="Adachi N"/>
            <person name="Nishimura O"/>
            <person name="Nakagawa R"/>
            <person name="Tanegashima C"/>
            <person name="Kiyatake I"/>
            <person name="Matsumoto R"/>
            <person name="Murakumo K"/>
            <person name="Nishida K"/>
            <person name="Terakita A"/>
            <person name="Kuratani S"/>
            <person name="Sato K"/>
            <person name="Hyodo S Kuraku.S."/>
        </authorList>
    </citation>
    <scope>NUCLEOTIDE SEQUENCE [LARGE SCALE GENOMIC DNA]</scope>
</reference>
<name>A0A401QB20_SCYTO</name>
<keyword evidence="2" id="KW-1185">Reference proteome</keyword>
<dbReference type="OMA" id="QHIDKEQ"/>
<accession>A0A401QB20</accession>